<reference evidence="2 4" key="2">
    <citation type="submission" date="2020-06" db="EMBL/GenBank/DDBJ databases">
        <title>Draft genome of Bugula neritina, a colonial animal packing powerful symbionts and potential medicines.</title>
        <authorList>
            <person name="Rayko M."/>
        </authorList>
    </citation>
    <scope>NUCLEOTIDE SEQUENCE [LARGE SCALE GENOMIC DNA]</scope>
    <source>
        <strain evidence="2">Kwan_BN1</strain>
    </source>
</reference>
<evidence type="ECO:0000313" key="2">
    <source>
        <dbReference type="EMBL" id="KAF6039087.1"/>
    </source>
</evidence>
<dbReference type="OrthoDB" id="340346at2759"/>
<keyword evidence="1" id="KW-0677">Repeat</keyword>
<dbReference type="GO" id="GO:0005737">
    <property type="term" value="C:cytoplasm"/>
    <property type="evidence" value="ECO:0007669"/>
    <property type="project" value="TreeGrafter"/>
</dbReference>
<dbReference type="Gene3D" id="1.25.10.10">
    <property type="entry name" value="Leucine-rich Repeat Variant"/>
    <property type="match status" value="1"/>
</dbReference>
<gene>
    <name evidence="3" type="ORF">EB796_002450</name>
    <name evidence="2" type="ORF">EB796_002604</name>
</gene>
<dbReference type="InterPro" id="IPR016024">
    <property type="entry name" value="ARM-type_fold"/>
</dbReference>
<dbReference type="InterPro" id="IPR011989">
    <property type="entry name" value="ARM-like"/>
</dbReference>
<accession>A0A7J7KL50</accession>
<name>A0A7J7KL50_BUGNE</name>
<dbReference type="EMBL" id="VXIV02000307">
    <property type="protein sequence ID" value="KAF6039087.1"/>
    <property type="molecule type" value="Genomic_DNA"/>
</dbReference>
<dbReference type="PANTHER" id="PTHR10648">
    <property type="entry name" value="SERINE/THREONINE-PROTEIN PHOSPHATASE PP2A 65 KDA REGULATORY SUBUNIT"/>
    <property type="match status" value="1"/>
</dbReference>
<reference evidence="2 4" key="1">
    <citation type="submission" date="2019-09" db="EMBL/GenBank/DDBJ databases">
        <authorList>
            <person name="Raiko M."/>
            <person name="Komissarov A."/>
            <person name="Rhodes A."/>
            <person name="Kliver S."/>
            <person name="Lim-Fong G."/>
            <person name="Kwan J."/>
            <person name="O'Brien S.J."/>
            <person name="Lopez J.V."/>
        </authorList>
    </citation>
    <scope>NUCLEOTIDE SEQUENCE [LARGE SCALE GENOMIC DNA]</scope>
    <source>
        <strain evidence="2">Kwan_BN1</strain>
    </source>
</reference>
<dbReference type="AlphaFoldDB" id="A0A7J7KL50"/>
<comment type="caution">
    <text evidence="2">The sequence shown here is derived from an EMBL/GenBank/DDBJ whole genome shotgun (WGS) entry which is preliminary data.</text>
</comment>
<evidence type="ECO:0000313" key="4">
    <source>
        <dbReference type="Proteomes" id="UP000593567"/>
    </source>
</evidence>
<dbReference type="SUPFAM" id="SSF48371">
    <property type="entry name" value="ARM repeat"/>
    <property type="match status" value="1"/>
</dbReference>
<evidence type="ECO:0000256" key="1">
    <source>
        <dbReference type="ARBA" id="ARBA00022737"/>
    </source>
</evidence>
<sequence>MLINDLIEKLALSEKWHARQIYVQGCHRILKDHSIKSDQFSKELLPSIITLSIDKTPNVRISVAKLLSQELLHSDYFTGSQNPHHDDLMNAETKLKADVDSDVRYFANLPTEKLEQVSV</sequence>
<dbReference type="Proteomes" id="UP000593567">
    <property type="component" value="Unassembled WGS sequence"/>
</dbReference>
<proteinExistence type="predicted"/>
<dbReference type="PANTHER" id="PTHR10648:SF1">
    <property type="entry name" value="SERINE_THREONINE-PROTEIN PHOSPHATASE 4 REGULATORY SUBUNIT 1"/>
    <property type="match status" value="1"/>
</dbReference>
<organism evidence="2 4">
    <name type="scientific">Bugula neritina</name>
    <name type="common">Brown bryozoan</name>
    <name type="synonym">Sertularia neritina</name>
    <dbReference type="NCBI Taxonomy" id="10212"/>
    <lineage>
        <taxon>Eukaryota</taxon>
        <taxon>Metazoa</taxon>
        <taxon>Spiralia</taxon>
        <taxon>Lophotrochozoa</taxon>
        <taxon>Bryozoa</taxon>
        <taxon>Gymnolaemata</taxon>
        <taxon>Cheilostomatida</taxon>
        <taxon>Flustrina</taxon>
        <taxon>Buguloidea</taxon>
        <taxon>Bugulidae</taxon>
        <taxon>Bugula</taxon>
    </lineage>
</organism>
<dbReference type="GO" id="GO:0019888">
    <property type="term" value="F:protein phosphatase regulator activity"/>
    <property type="evidence" value="ECO:0007669"/>
    <property type="project" value="TreeGrafter"/>
</dbReference>
<keyword evidence="4" id="KW-1185">Reference proteome</keyword>
<dbReference type="InterPro" id="IPR051023">
    <property type="entry name" value="PP2A_Regulatory_Subunit_A"/>
</dbReference>
<protein>
    <submittedName>
        <fullName evidence="2">PPP4R1</fullName>
    </submittedName>
</protein>
<evidence type="ECO:0000313" key="3">
    <source>
        <dbReference type="EMBL" id="KAF6039255.1"/>
    </source>
</evidence>
<dbReference type="EMBL" id="VXIV02000288">
    <property type="protein sequence ID" value="KAF6039255.1"/>
    <property type="molecule type" value="Genomic_DNA"/>
</dbReference>